<keyword evidence="1" id="KW-0472">Membrane</keyword>
<accession>A0A109L805</accession>
<dbReference type="Proteomes" id="UP000063434">
    <property type="component" value="Unassembled WGS sequence"/>
</dbReference>
<feature type="transmembrane region" description="Helical" evidence="1">
    <location>
        <begin position="6"/>
        <end position="32"/>
    </location>
</feature>
<comment type="caution">
    <text evidence="2">The sequence shown here is derived from an EMBL/GenBank/DDBJ whole genome shotgun (WGS) entry which is preliminary data.</text>
</comment>
<evidence type="ECO:0000256" key="1">
    <source>
        <dbReference type="SAM" id="Phobius"/>
    </source>
</evidence>
<dbReference type="AlphaFoldDB" id="A0A109L805"/>
<organism evidence="2 3">
    <name type="scientific">Pseudomonas fluorescens</name>
    <dbReference type="NCBI Taxonomy" id="294"/>
    <lineage>
        <taxon>Bacteria</taxon>
        <taxon>Pseudomonadati</taxon>
        <taxon>Pseudomonadota</taxon>
        <taxon>Gammaproteobacteria</taxon>
        <taxon>Pseudomonadales</taxon>
        <taxon>Pseudomonadaceae</taxon>
        <taxon>Pseudomonas</taxon>
    </lineage>
</organism>
<reference evidence="2 3" key="1">
    <citation type="submission" date="2015-05" db="EMBL/GenBank/DDBJ databases">
        <title>A genomic and transcriptomic approach to investigate the blue pigment phenotype in Pseudomonas fluorescens.</title>
        <authorList>
            <person name="Andreani N.A."/>
            <person name="Cardazzo B."/>
        </authorList>
    </citation>
    <scope>NUCLEOTIDE SEQUENCE [LARGE SCALE GENOMIC DNA]</scope>
    <source>
        <strain evidence="2 3">Ps_40</strain>
    </source>
</reference>
<protein>
    <submittedName>
        <fullName evidence="2">Uncharacterized protein</fullName>
    </submittedName>
</protein>
<keyword evidence="1" id="KW-0812">Transmembrane</keyword>
<evidence type="ECO:0000313" key="3">
    <source>
        <dbReference type="Proteomes" id="UP000063434"/>
    </source>
</evidence>
<keyword evidence="1" id="KW-1133">Transmembrane helix</keyword>
<sequence>MDRFELLVYAVLAVISALTIAGVIGYMVAAYLDKKHGND</sequence>
<dbReference type="EMBL" id="LCYC01000008">
    <property type="protein sequence ID" value="KWV82720.1"/>
    <property type="molecule type" value="Genomic_DNA"/>
</dbReference>
<name>A0A109L805_PSEFL</name>
<gene>
    <name evidence="2" type="ORF">PFL603g_00873</name>
</gene>
<proteinExistence type="predicted"/>
<evidence type="ECO:0000313" key="2">
    <source>
        <dbReference type="EMBL" id="KWV82720.1"/>
    </source>
</evidence>
<dbReference type="PATRIC" id="fig|294.195.peg.918"/>